<sequence length="123" mass="13283">MLMKIMVLMGIANIAASFVVSSVRFQSAPMRALIEINRELAKRSVSQLNQYAGFDTLGGMGLGKRSEPDQAGEKRALSTFDSLGGMGLGKRSSSSSRVFVYDKRALQHFSSLDTLGGMGFGRK</sequence>
<evidence type="ECO:0000256" key="1">
    <source>
        <dbReference type="SAM" id="SignalP"/>
    </source>
</evidence>
<dbReference type="HOGENOM" id="CLU_2028839_0_0_1"/>
<dbReference type="eggNOG" id="ENOG502T3BZ">
    <property type="taxonomic scope" value="Eukaryota"/>
</dbReference>
<feature type="signal peptide" evidence="1">
    <location>
        <begin position="1"/>
        <end position="17"/>
    </location>
</feature>
<name>Q20017_CAEEL</name>
<reference evidence="2 3" key="1">
    <citation type="journal article" date="1998" name="Science">
        <title>Genome sequence of the nematode C. elegans: a platform for investigating biology.</title>
        <authorList>
            <consortium name="The C. elegans sequencing consortium"/>
            <person name="Sulson J.E."/>
            <person name="Waterston R."/>
        </authorList>
    </citation>
    <scope>NUCLEOTIDE SEQUENCE [LARGE SCALE GENOMIC DNA]</scope>
    <source>
        <strain evidence="2 3">Bristol N2</strain>
    </source>
</reference>
<evidence type="ECO:0000313" key="4">
    <source>
        <dbReference type="WormBase" id="F35C11.1"/>
    </source>
</evidence>
<dbReference type="OrthoDB" id="5820918at2759"/>
<dbReference type="PIR" id="T21739">
    <property type="entry name" value="T21739"/>
</dbReference>
<feature type="chain" id="PRO_5004199237" evidence="1">
    <location>
        <begin position="18"/>
        <end position="123"/>
    </location>
</feature>
<dbReference type="STRING" id="6239.F35C11.1.1"/>
<dbReference type="OMA" id="GMGFGKR"/>
<dbReference type="InParanoid" id="Q20017"/>
<evidence type="ECO:0000313" key="2">
    <source>
        <dbReference type="EMBL" id="CAA90240.1"/>
    </source>
</evidence>
<dbReference type="FunCoup" id="Q20017">
    <property type="interactions" value="308"/>
</dbReference>
<dbReference type="AGR" id="WB:WBGene00003743"/>
<gene>
    <name evidence="2 4" type="primary">nlp-5</name>
    <name evidence="2" type="ORF">CELE_F35C11.1</name>
    <name evidence="4" type="ORF">F35C11.1</name>
</gene>
<dbReference type="PaxDb" id="6239-F35C11.1.1"/>
<dbReference type="AlphaFoldDB" id="Q20017"/>
<dbReference type="GeneID" id="185270"/>
<dbReference type="EMBL" id="BX284602">
    <property type="protein sequence ID" value="CAA90240.1"/>
    <property type="molecule type" value="Genomic_DNA"/>
</dbReference>
<keyword evidence="1" id="KW-0732">Signal</keyword>
<evidence type="ECO:0000313" key="3">
    <source>
        <dbReference type="Proteomes" id="UP000001940"/>
    </source>
</evidence>
<dbReference type="WormBase" id="F35C11.1">
    <property type="protein sequence ID" value="CE02208"/>
    <property type="gene ID" value="WBGene00003743"/>
    <property type="gene designation" value="nlp-5"/>
</dbReference>
<dbReference type="CTD" id="185270"/>
<dbReference type="KEGG" id="cel:CELE_F35C11.1"/>
<proteinExistence type="predicted"/>
<accession>Q20017</accession>
<dbReference type="Bgee" id="WBGene00003743">
    <property type="expression patterns" value="Expressed in larva and 3 other cell types or tissues"/>
</dbReference>
<dbReference type="UCSC" id="F35C11.1">
    <property type="organism name" value="c. elegans"/>
</dbReference>
<dbReference type="RefSeq" id="NP_495735.1">
    <property type="nucleotide sequence ID" value="NM_063334.6"/>
</dbReference>
<protein>
    <submittedName>
        <fullName evidence="2">Neuropeptide-Like Protein</fullName>
    </submittedName>
</protein>
<dbReference type="Proteomes" id="UP000001940">
    <property type="component" value="Chromosome II"/>
</dbReference>
<keyword evidence="3" id="KW-1185">Reference proteome</keyword>
<organism evidence="2 3">
    <name type="scientific">Caenorhabditis elegans</name>
    <dbReference type="NCBI Taxonomy" id="6239"/>
    <lineage>
        <taxon>Eukaryota</taxon>
        <taxon>Metazoa</taxon>
        <taxon>Ecdysozoa</taxon>
        <taxon>Nematoda</taxon>
        <taxon>Chromadorea</taxon>
        <taxon>Rhabditida</taxon>
        <taxon>Rhabditina</taxon>
        <taxon>Rhabditomorpha</taxon>
        <taxon>Rhabditoidea</taxon>
        <taxon>Rhabditidae</taxon>
        <taxon>Peloderinae</taxon>
        <taxon>Caenorhabditis</taxon>
    </lineage>
</organism>